<keyword evidence="6" id="KW-1185">Reference proteome</keyword>
<protein>
    <recommendedName>
        <fullName evidence="4">HTH araC/xylS-type domain-containing protein</fullName>
    </recommendedName>
</protein>
<dbReference type="Proteomes" id="UP001501844">
    <property type="component" value="Unassembled WGS sequence"/>
</dbReference>
<evidence type="ECO:0000313" key="6">
    <source>
        <dbReference type="Proteomes" id="UP001501844"/>
    </source>
</evidence>
<evidence type="ECO:0000256" key="1">
    <source>
        <dbReference type="ARBA" id="ARBA00023015"/>
    </source>
</evidence>
<gene>
    <name evidence="5" type="ORF">GCM10023183_28720</name>
</gene>
<dbReference type="Gene3D" id="1.10.10.60">
    <property type="entry name" value="Homeodomain-like"/>
    <property type="match status" value="2"/>
</dbReference>
<dbReference type="PANTHER" id="PTHR43280:SF2">
    <property type="entry name" value="HTH-TYPE TRANSCRIPTIONAL REGULATOR EXSA"/>
    <property type="match status" value="1"/>
</dbReference>
<dbReference type="Pfam" id="PF12833">
    <property type="entry name" value="HTH_18"/>
    <property type="match status" value="1"/>
</dbReference>
<accession>A0ABP8FU05</accession>
<name>A0ABP8FU05_9BACT</name>
<keyword evidence="1" id="KW-0805">Transcription regulation</keyword>
<dbReference type="InterPro" id="IPR018060">
    <property type="entry name" value="HTH_AraC"/>
</dbReference>
<dbReference type="PANTHER" id="PTHR43280">
    <property type="entry name" value="ARAC-FAMILY TRANSCRIPTIONAL REGULATOR"/>
    <property type="match status" value="1"/>
</dbReference>
<dbReference type="SMART" id="SM00342">
    <property type="entry name" value="HTH_ARAC"/>
    <property type="match status" value="1"/>
</dbReference>
<dbReference type="SUPFAM" id="SSF46689">
    <property type="entry name" value="Homeodomain-like"/>
    <property type="match status" value="1"/>
</dbReference>
<evidence type="ECO:0000259" key="4">
    <source>
        <dbReference type="PROSITE" id="PS01124"/>
    </source>
</evidence>
<dbReference type="InterPro" id="IPR009057">
    <property type="entry name" value="Homeodomain-like_sf"/>
</dbReference>
<dbReference type="EMBL" id="BAABGX010000002">
    <property type="protein sequence ID" value="GAA4310600.1"/>
    <property type="molecule type" value="Genomic_DNA"/>
</dbReference>
<dbReference type="RefSeq" id="WP_345167513.1">
    <property type="nucleotide sequence ID" value="NZ_BAABGX010000002.1"/>
</dbReference>
<comment type="caution">
    <text evidence="5">The sequence shown here is derived from an EMBL/GenBank/DDBJ whole genome shotgun (WGS) entry which is preliminary data.</text>
</comment>
<evidence type="ECO:0000256" key="2">
    <source>
        <dbReference type="ARBA" id="ARBA00023125"/>
    </source>
</evidence>
<sequence length="285" mass="33519">MEIQPTPFTPRHPLLQKHLQYYYFLKTDSSQFETQYYAFPSTNTVLNIHQKAKCQIQDYHTRVFEDPSQPNLAIVQGMRELPLRAHLQGRLDKVTIIFHPLGLNHFLSVPFLEVAPKDSQLFTAWDALPEYHQFLNAFYATQDNTERAQTLEDFLLSVYRPFPEYEVLQEAITLLTQFDEELPVEEIAQHLKLHPRTFHRLFKKHVGISPVGYRKVARFRHSLNNKLVDAQFQKLTQLGYASNFYDQAYFNKVYKQFTGSNPSTFFSSIDTMANDKLIFQFVQEK</sequence>
<feature type="domain" description="HTH araC/xylS-type" evidence="4">
    <location>
        <begin position="169"/>
        <end position="268"/>
    </location>
</feature>
<keyword evidence="3" id="KW-0804">Transcription</keyword>
<organism evidence="5 6">
    <name type="scientific">Nibribacter koreensis</name>
    <dbReference type="NCBI Taxonomy" id="1084519"/>
    <lineage>
        <taxon>Bacteria</taxon>
        <taxon>Pseudomonadati</taxon>
        <taxon>Bacteroidota</taxon>
        <taxon>Cytophagia</taxon>
        <taxon>Cytophagales</taxon>
        <taxon>Hymenobacteraceae</taxon>
        <taxon>Nibribacter</taxon>
    </lineage>
</organism>
<evidence type="ECO:0000313" key="5">
    <source>
        <dbReference type="EMBL" id="GAA4310600.1"/>
    </source>
</evidence>
<reference evidence="6" key="1">
    <citation type="journal article" date="2019" name="Int. J. Syst. Evol. Microbiol.">
        <title>The Global Catalogue of Microorganisms (GCM) 10K type strain sequencing project: providing services to taxonomists for standard genome sequencing and annotation.</title>
        <authorList>
            <consortium name="The Broad Institute Genomics Platform"/>
            <consortium name="The Broad Institute Genome Sequencing Center for Infectious Disease"/>
            <person name="Wu L."/>
            <person name="Ma J."/>
        </authorList>
    </citation>
    <scope>NUCLEOTIDE SEQUENCE [LARGE SCALE GENOMIC DNA]</scope>
    <source>
        <strain evidence="6">JCM 17917</strain>
    </source>
</reference>
<dbReference type="PROSITE" id="PS01124">
    <property type="entry name" value="HTH_ARAC_FAMILY_2"/>
    <property type="match status" value="1"/>
</dbReference>
<proteinExistence type="predicted"/>
<evidence type="ECO:0000256" key="3">
    <source>
        <dbReference type="ARBA" id="ARBA00023163"/>
    </source>
</evidence>
<keyword evidence="2" id="KW-0238">DNA-binding</keyword>